<dbReference type="Pfam" id="PF02386">
    <property type="entry name" value="TrkH"/>
    <property type="match status" value="1"/>
</dbReference>
<dbReference type="GO" id="GO:0008324">
    <property type="term" value="F:monoatomic cation transmembrane transporter activity"/>
    <property type="evidence" value="ECO:0007669"/>
    <property type="project" value="InterPro"/>
</dbReference>
<feature type="transmembrane region" description="Helical" evidence="9">
    <location>
        <begin position="140"/>
        <end position="161"/>
    </location>
</feature>
<feature type="transmembrane region" description="Helical" evidence="9">
    <location>
        <begin position="182"/>
        <end position="203"/>
    </location>
</feature>
<feature type="transmembrane region" description="Helical" evidence="9">
    <location>
        <begin position="433"/>
        <end position="455"/>
    </location>
</feature>
<evidence type="ECO:0000256" key="1">
    <source>
        <dbReference type="ARBA" id="ARBA00004651"/>
    </source>
</evidence>
<feature type="transmembrane region" description="Helical" evidence="9">
    <location>
        <begin position="75"/>
        <end position="97"/>
    </location>
</feature>
<comment type="caution">
    <text evidence="11">The sequence shown here is derived from an EMBL/GenBank/DDBJ whole genome shotgun (WGS) entry which is preliminary data.</text>
</comment>
<proteinExistence type="inferred from homology"/>
<evidence type="ECO:0000256" key="8">
    <source>
        <dbReference type="ARBA" id="ARBA00023136"/>
    </source>
</evidence>
<dbReference type="EMBL" id="DTBD01000012">
    <property type="protein sequence ID" value="HGQ63949.1"/>
    <property type="molecule type" value="Genomic_DNA"/>
</dbReference>
<dbReference type="AlphaFoldDB" id="A0A7C4NKF5"/>
<accession>A0A7C4NKF5</accession>
<name>A0A7C4NKF5_9CREN</name>
<feature type="transmembrane region" description="Helical" evidence="9">
    <location>
        <begin position="6"/>
        <end position="33"/>
    </location>
</feature>
<keyword evidence="6 9" id="KW-1133">Transmembrane helix</keyword>
<evidence type="ECO:0000256" key="4">
    <source>
        <dbReference type="ARBA" id="ARBA00022475"/>
    </source>
</evidence>
<comment type="similarity">
    <text evidence="2">Belongs to the TrkH potassium transport family.</text>
</comment>
<keyword evidence="5 9" id="KW-0812">Transmembrane</keyword>
<keyword evidence="8 9" id="KW-0472">Membrane</keyword>
<dbReference type="GO" id="GO:0005886">
    <property type="term" value="C:plasma membrane"/>
    <property type="evidence" value="ECO:0007669"/>
    <property type="project" value="UniProtKB-SubCell"/>
</dbReference>
<gene>
    <name evidence="11" type="ORF">ENU08_01740</name>
    <name evidence="10" type="ORF">ENU41_03100</name>
</gene>
<evidence type="ECO:0000256" key="2">
    <source>
        <dbReference type="ARBA" id="ARBA00009137"/>
    </source>
</evidence>
<feature type="transmembrane region" description="Helical" evidence="9">
    <location>
        <begin position="45"/>
        <end position="63"/>
    </location>
</feature>
<sequence length="491" mass="54346">MKSVIFSISILVSTVMLVGLLIGLTFFVYSIYIENPVELKASIEFLVATIIIFVPSATIAFSLRGYEVTEILEAIIVVIFSWLIIPTLNAFIYCYVIRLDFTDAFFESMSGFTGTGLSIIPKPEELPYVILIWRALTQWMGELGIIVFSAALLPYIHRVLSRVYIAERGIKLSPTILATTRRLVIIYVFLTFLGIIVFMLSGMNFLDAVAHSMTAIATGGMSTKSESIGFWFKASGSMVLVTSSVIMALGALNFSDLYNLVRGSIRKFLKSVEVKWFIYLLITLNALIAIVAFSTFGGNYDIIGVAIYHVISGFTTTGFQVGDIGKYPDALKFIIILAMIIGGATFSTAGGIKIKRVVIALKAAIWSSAKPFLPEKVYVVRRINDEVVVEEDIESVYAFVLVYLITAIVFSILLYITLNICTEYSWSKSYIDTLFETISALSCVGLSAGITSINIPLATKLILATTMYLGRLEFAPIYLIIGYWYKEKVTL</sequence>
<evidence type="ECO:0000256" key="7">
    <source>
        <dbReference type="ARBA" id="ARBA00023065"/>
    </source>
</evidence>
<keyword evidence="3" id="KW-0813">Transport</keyword>
<comment type="subcellular location">
    <subcellularLocation>
        <location evidence="1">Cell membrane</location>
        <topology evidence="1">Multi-pass membrane protein</topology>
    </subcellularLocation>
</comment>
<keyword evidence="4" id="KW-1003">Cell membrane</keyword>
<evidence type="ECO:0000256" key="3">
    <source>
        <dbReference type="ARBA" id="ARBA00022448"/>
    </source>
</evidence>
<dbReference type="PANTHER" id="PTHR32024">
    <property type="entry name" value="TRK SYSTEM POTASSIUM UPTAKE PROTEIN TRKG-RELATED"/>
    <property type="match status" value="1"/>
</dbReference>
<protein>
    <submittedName>
        <fullName evidence="11">TrkH family potassium uptake protein</fullName>
    </submittedName>
</protein>
<feature type="transmembrane region" description="Helical" evidence="9">
    <location>
        <begin position="230"/>
        <end position="255"/>
    </location>
</feature>
<reference evidence="11" key="1">
    <citation type="journal article" date="2020" name="mSystems">
        <title>Genome- and Community-Level Interaction Insights into Carbon Utilization and Element Cycling Functions of Hydrothermarchaeota in Hydrothermal Sediment.</title>
        <authorList>
            <person name="Zhou Z."/>
            <person name="Liu Y."/>
            <person name="Xu W."/>
            <person name="Pan J."/>
            <person name="Luo Z.H."/>
            <person name="Li M."/>
        </authorList>
    </citation>
    <scope>NUCLEOTIDE SEQUENCE [LARGE SCALE GENOMIC DNA]</scope>
    <source>
        <strain evidence="11">SpSt-637</strain>
        <strain evidence="10">SpSt-667</strain>
    </source>
</reference>
<dbReference type="PANTHER" id="PTHR32024:SF2">
    <property type="entry name" value="TRK SYSTEM POTASSIUM UPTAKE PROTEIN TRKG-RELATED"/>
    <property type="match status" value="1"/>
</dbReference>
<feature type="transmembrane region" description="Helical" evidence="9">
    <location>
        <begin position="276"/>
        <end position="296"/>
    </location>
</feature>
<evidence type="ECO:0000256" key="9">
    <source>
        <dbReference type="SAM" id="Phobius"/>
    </source>
</evidence>
<organism evidence="11">
    <name type="scientific">Ignisphaera aggregans</name>
    <dbReference type="NCBI Taxonomy" id="334771"/>
    <lineage>
        <taxon>Archaea</taxon>
        <taxon>Thermoproteota</taxon>
        <taxon>Thermoprotei</taxon>
        <taxon>Desulfurococcales</taxon>
        <taxon>Desulfurococcaceae</taxon>
        <taxon>Ignisphaera</taxon>
    </lineage>
</organism>
<evidence type="ECO:0000256" key="5">
    <source>
        <dbReference type="ARBA" id="ARBA00022692"/>
    </source>
</evidence>
<dbReference type="GO" id="GO:0030001">
    <property type="term" value="P:metal ion transport"/>
    <property type="evidence" value="ECO:0007669"/>
    <property type="project" value="UniProtKB-ARBA"/>
</dbReference>
<evidence type="ECO:0000256" key="6">
    <source>
        <dbReference type="ARBA" id="ARBA00022989"/>
    </source>
</evidence>
<dbReference type="EMBL" id="DTCK01000016">
    <property type="protein sequence ID" value="HGQ35648.1"/>
    <property type="molecule type" value="Genomic_DNA"/>
</dbReference>
<feature type="transmembrane region" description="Helical" evidence="9">
    <location>
        <begin position="333"/>
        <end position="352"/>
    </location>
</feature>
<dbReference type="InterPro" id="IPR003445">
    <property type="entry name" value="Cat_transpt"/>
</dbReference>
<feature type="transmembrane region" description="Helical" evidence="9">
    <location>
        <begin position="461"/>
        <end position="485"/>
    </location>
</feature>
<feature type="transmembrane region" description="Helical" evidence="9">
    <location>
        <begin position="396"/>
        <end position="421"/>
    </location>
</feature>
<evidence type="ECO:0000313" key="10">
    <source>
        <dbReference type="EMBL" id="HGQ35648.1"/>
    </source>
</evidence>
<keyword evidence="7" id="KW-0406">Ion transport</keyword>
<evidence type="ECO:0000313" key="11">
    <source>
        <dbReference type="EMBL" id="HGQ63949.1"/>
    </source>
</evidence>